<dbReference type="GO" id="GO:0042910">
    <property type="term" value="F:xenobiotic transmembrane transporter activity"/>
    <property type="evidence" value="ECO:0007669"/>
    <property type="project" value="TreeGrafter"/>
</dbReference>
<dbReference type="Gene3D" id="3.30.2090.10">
    <property type="entry name" value="Multidrug efflux transporter AcrB TolC docking domain, DN and DC subdomains"/>
    <property type="match status" value="2"/>
</dbReference>
<dbReference type="SUPFAM" id="SSF82714">
    <property type="entry name" value="Multidrug efflux transporter AcrB TolC docking domain, DN and DC subdomains"/>
    <property type="match status" value="2"/>
</dbReference>
<proteinExistence type="predicted"/>
<dbReference type="OrthoDB" id="9806532at2"/>
<dbReference type="PRINTS" id="PR00702">
    <property type="entry name" value="ACRIFLAVINRP"/>
</dbReference>
<feature type="transmembrane region" description="Helical" evidence="1">
    <location>
        <begin position="909"/>
        <end position="932"/>
    </location>
</feature>
<dbReference type="Gene3D" id="3.30.70.1440">
    <property type="entry name" value="Multidrug efflux transporter AcrB pore domain"/>
    <property type="match status" value="1"/>
</dbReference>
<feature type="transmembrane region" description="Helical" evidence="1">
    <location>
        <begin position="980"/>
        <end position="1009"/>
    </location>
</feature>
<dbReference type="Proteomes" id="UP000052268">
    <property type="component" value="Unassembled WGS sequence"/>
</dbReference>
<feature type="transmembrane region" description="Helical" evidence="1">
    <location>
        <begin position="333"/>
        <end position="352"/>
    </location>
</feature>
<feature type="transmembrane region" description="Helical" evidence="1">
    <location>
        <begin position="953"/>
        <end position="974"/>
    </location>
</feature>
<dbReference type="SUPFAM" id="SSF82693">
    <property type="entry name" value="Multidrug efflux transporter AcrB pore domain, PN1, PN2, PC1 and PC2 subdomains"/>
    <property type="match status" value="3"/>
</dbReference>
<feature type="transmembrane region" description="Helical" evidence="1">
    <location>
        <begin position="855"/>
        <end position="874"/>
    </location>
</feature>
<gene>
    <name evidence="2" type="ORF">V474_04610</name>
</gene>
<dbReference type="PANTHER" id="PTHR32063:SF24">
    <property type="entry name" value="CATION EFFLUX SYSTEM (ACRB_ACRD_ACRF FAMILY)"/>
    <property type="match status" value="1"/>
</dbReference>
<keyword evidence="1" id="KW-0472">Membrane</keyword>
<dbReference type="InterPro" id="IPR027463">
    <property type="entry name" value="AcrB_DN_DC_subdom"/>
</dbReference>
<dbReference type="GO" id="GO:0005886">
    <property type="term" value="C:plasma membrane"/>
    <property type="evidence" value="ECO:0007669"/>
    <property type="project" value="TreeGrafter"/>
</dbReference>
<evidence type="ECO:0000313" key="3">
    <source>
        <dbReference type="Proteomes" id="UP000052268"/>
    </source>
</evidence>
<organism evidence="2 3">
    <name type="scientific">Novosphingobium barchaimii LL02</name>
    <dbReference type="NCBI Taxonomy" id="1114963"/>
    <lineage>
        <taxon>Bacteria</taxon>
        <taxon>Pseudomonadati</taxon>
        <taxon>Pseudomonadota</taxon>
        <taxon>Alphaproteobacteria</taxon>
        <taxon>Sphingomonadales</taxon>
        <taxon>Sphingomonadaceae</taxon>
        <taxon>Novosphingobium</taxon>
    </lineage>
</organism>
<dbReference type="Pfam" id="PF00873">
    <property type="entry name" value="ACR_tran"/>
    <property type="match status" value="1"/>
</dbReference>
<dbReference type="AlphaFoldDB" id="A0A0J7XIR0"/>
<dbReference type="Gene3D" id="3.30.70.1320">
    <property type="entry name" value="Multidrug efflux transporter AcrB pore domain like"/>
    <property type="match status" value="1"/>
</dbReference>
<feature type="transmembrane region" description="Helical" evidence="1">
    <location>
        <begin position="429"/>
        <end position="449"/>
    </location>
</feature>
<feature type="transmembrane region" description="Helical" evidence="1">
    <location>
        <begin position="524"/>
        <end position="548"/>
    </location>
</feature>
<reference evidence="2 3" key="1">
    <citation type="journal article" date="2015" name="G3 (Bethesda)">
        <title>Insights into Ongoing Evolution of the Hexachlorocyclohexane Catabolic Pathway from Comparative Genomics of Ten Sphingomonadaceae Strains.</title>
        <authorList>
            <person name="Pearce S.L."/>
            <person name="Oakeshott J.G."/>
            <person name="Pandey G."/>
        </authorList>
    </citation>
    <scope>NUCLEOTIDE SEQUENCE [LARGE SCALE GENOMIC DNA]</scope>
    <source>
        <strain evidence="2 3">LL02</strain>
    </source>
</reference>
<protein>
    <submittedName>
        <fullName evidence="2">Multidrug transporter AcrB</fullName>
    </submittedName>
</protein>
<keyword evidence="3" id="KW-1185">Reference proteome</keyword>
<keyword evidence="1" id="KW-1133">Transmembrane helix</keyword>
<dbReference type="SUPFAM" id="SSF82866">
    <property type="entry name" value="Multidrug efflux transporter AcrB transmembrane domain"/>
    <property type="match status" value="2"/>
</dbReference>
<sequence>MGFNPAAFLIRRSRLTLVLTGLALAVGIASWISVARSEDPQFPVPGMSIRIAMPGATPADLEQLVIKPVENALYGIDDLKDVQASATDGAATIQAEFDWSSSAERKYEEVVREVTALRPTLPDGVTRLDVVRNRTSETAIFQAALVSDRLPMRRLEKFADDMVEDIARIPGVRRAEYWGAPPMEVRVAIDPGRLAELRLPASLVVDALKRASDEAPVGSVNAGQRRLIVRTGGAFRSLDDVRRVPVLSREGAVARIGDLARVEWASGEPEHVVRFNGRRALLLTATAKEGVDIGVLTQAIRTELACFERMVPGGVKLEYGFFQASNVERRLNGLYRDFLLALAIVSITLLPLGLRAAGVVMFAIPLSLLAGLAILQALGFGLNQLSISGFVLSLGLLVDDSVVVVENITRRQRSGEDRVTAAMEGSRQILLAVAGCTACLLLAFLPLLALPEGSGAFIRSLPVSVIATVSASFVIALTIIPFVASRVLPAREDEKGNRMLAMIERGVHRFYAPVLHRALDRPGLALALLGGLCLFIAPLIAAIGTSLFPPADTPQFLVRIELPQGASLPATDAVLRQVERRLARAPEVEWFAANLGRGNPQIYYNVRQHDPDPAFAEVAVSLRDGRPAHSARLLSDLRREFAAFPGARITVLGFVQGPPIAAPIEIRIAGEDLATLSALARRAEAAMAGTPGIRDVDNPVRQDRADLALGIDEAKAAALGVPAGAARQAARLALDGEFSGRLRDAEGDDYPVRVRLPMAQRNRVEALDRIHVPSVDGRAVPLRALADPGMETGPARIERHDRERSVTLTAYVGAGHLTGAVTQAALDRVRGAVRLPAGYTIALGGEAEEQESGNAGMTAAAIVACLGILAVLVMEFGRFRLVAVVASIIPLGLLGAVLALWLTGNSLSFTAMIGLIALIGIEIKNSILLVDFTEQLRGQGIAMREAIEQAGEMRFLPVLLTSVTAIGGLLPLAMGGSGLYGPMAVAIIGGLIASTLLSRVATPVVYLLLARTGEAS</sequence>
<dbReference type="Gene3D" id="1.20.1640.10">
    <property type="entry name" value="Multidrug efflux transporter AcrB transmembrane domain"/>
    <property type="match status" value="2"/>
</dbReference>
<keyword evidence="1" id="KW-0812">Transmembrane</keyword>
<feature type="transmembrane region" description="Helical" evidence="1">
    <location>
        <begin position="385"/>
        <end position="408"/>
    </location>
</feature>
<evidence type="ECO:0000256" key="1">
    <source>
        <dbReference type="SAM" id="Phobius"/>
    </source>
</evidence>
<comment type="caution">
    <text evidence="2">The sequence shown here is derived from an EMBL/GenBank/DDBJ whole genome shotgun (WGS) entry which is preliminary data.</text>
</comment>
<dbReference type="EMBL" id="JACU01000012">
    <property type="protein sequence ID" value="KMS51524.1"/>
    <property type="molecule type" value="Genomic_DNA"/>
</dbReference>
<feature type="transmembrane region" description="Helical" evidence="1">
    <location>
        <begin position="359"/>
        <end position="379"/>
    </location>
</feature>
<dbReference type="RefSeq" id="WP_059153314.1">
    <property type="nucleotide sequence ID" value="NZ_KQ130458.1"/>
</dbReference>
<accession>A0A0J7XIR0</accession>
<dbReference type="PANTHER" id="PTHR32063">
    <property type="match status" value="1"/>
</dbReference>
<dbReference type="InterPro" id="IPR001036">
    <property type="entry name" value="Acrflvin-R"/>
</dbReference>
<name>A0A0J7XIR0_9SPHN</name>
<evidence type="ECO:0000313" key="2">
    <source>
        <dbReference type="EMBL" id="KMS51524.1"/>
    </source>
</evidence>
<feature type="transmembrane region" description="Helical" evidence="1">
    <location>
        <begin position="881"/>
        <end position="903"/>
    </location>
</feature>
<dbReference type="Gene3D" id="3.30.70.1430">
    <property type="entry name" value="Multidrug efflux transporter AcrB pore domain"/>
    <property type="match status" value="2"/>
</dbReference>
<dbReference type="PATRIC" id="fig|1114963.3.peg.4557"/>
<feature type="transmembrane region" description="Helical" evidence="1">
    <location>
        <begin position="461"/>
        <end position="484"/>
    </location>
</feature>